<sequence length="181" mass="20942">MSKCLRLIPHIANNPTRMRQVTERCSTQLIADNNAFKQLRQNNTLPYGEDITAINLMMGNTFEAMLRIYLTQATNTTLHLENKFERNLQNISAFSLNCDPIAADKLFFAEMENSENYTKEAFQTCKQFGEFKEKSLIAYMAQLQFEKFISEPILAFNLSVNYILDLREDFDLKADALGKWT</sequence>
<organism evidence="1 2">
    <name type="scientific">Ilyodon furcidens</name>
    <name type="common">goldbreast splitfin</name>
    <dbReference type="NCBI Taxonomy" id="33524"/>
    <lineage>
        <taxon>Eukaryota</taxon>
        <taxon>Metazoa</taxon>
        <taxon>Chordata</taxon>
        <taxon>Craniata</taxon>
        <taxon>Vertebrata</taxon>
        <taxon>Euteleostomi</taxon>
        <taxon>Actinopterygii</taxon>
        <taxon>Neopterygii</taxon>
        <taxon>Teleostei</taxon>
        <taxon>Neoteleostei</taxon>
        <taxon>Acanthomorphata</taxon>
        <taxon>Ovalentaria</taxon>
        <taxon>Atherinomorphae</taxon>
        <taxon>Cyprinodontiformes</taxon>
        <taxon>Goodeidae</taxon>
        <taxon>Ilyodon</taxon>
    </lineage>
</organism>
<keyword evidence="2" id="KW-1185">Reference proteome</keyword>
<reference evidence="1 2" key="1">
    <citation type="submission" date="2021-06" db="EMBL/GenBank/DDBJ databases">
        <authorList>
            <person name="Palmer J.M."/>
        </authorList>
    </citation>
    <scope>NUCLEOTIDE SEQUENCE [LARGE SCALE GENOMIC DNA]</scope>
    <source>
        <strain evidence="2">if_2019</strain>
        <tissue evidence="1">Muscle</tissue>
    </source>
</reference>
<dbReference type="Proteomes" id="UP001482620">
    <property type="component" value="Unassembled WGS sequence"/>
</dbReference>
<evidence type="ECO:0000313" key="2">
    <source>
        <dbReference type="Proteomes" id="UP001482620"/>
    </source>
</evidence>
<name>A0ABV0UBK0_9TELE</name>
<protein>
    <submittedName>
        <fullName evidence="1">Uncharacterized protein</fullName>
    </submittedName>
</protein>
<evidence type="ECO:0000313" key="1">
    <source>
        <dbReference type="EMBL" id="MEQ2241947.1"/>
    </source>
</evidence>
<dbReference type="EMBL" id="JAHRIQ010062511">
    <property type="protein sequence ID" value="MEQ2241947.1"/>
    <property type="molecule type" value="Genomic_DNA"/>
</dbReference>
<comment type="caution">
    <text evidence="1">The sequence shown here is derived from an EMBL/GenBank/DDBJ whole genome shotgun (WGS) entry which is preliminary data.</text>
</comment>
<gene>
    <name evidence="1" type="ORF">ILYODFUR_030608</name>
</gene>
<proteinExistence type="predicted"/>
<accession>A0ABV0UBK0</accession>